<evidence type="ECO:0000313" key="2">
    <source>
        <dbReference type="EMBL" id="KAG9240532.1"/>
    </source>
</evidence>
<feature type="region of interest" description="Disordered" evidence="1">
    <location>
        <begin position="1"/>
        <end position="55"/>
    </location>
</feature>
<dbReference type="OrthoDB" id="5335812at2759"/>
<dbReference type="PANTHER" id="PTHR42087">
    <property type="entry name" value="ILP IS AN APOPTOSIS INHIBITOR"/>
    <property type="match status" value="1"/>
</dbReference>
<feature type="compositionally biased region" description="Polar residues" evidence="1">
    <location>
        <begin position="9"/>
        <end position="18"/>
    </location>
</feature>
<evidence type="ECO:0000313" key="3">
    <source>
        <dbReference type="Proteomes" id="UP000887226"/>
    </source>
</evidence>
<dbReference type="InterPro" id="IPR053267">
    <property type="entry name" value="Verrucosidin_biosynth-assoc"/>
</dbReference>
<dbReference type="EMBL" id="MU254416">
    <property type="protein sequence ID" value="KAG9240532.1"/>
    <property type="molecule type" value="Genomic_DNA"/>
</dbReference>
<protein>
    <submittedName>
        <fullName evidence="2">Uncharacterized protein</fullName>
    </submittedName>
</protein>
<organism evidence="2 3">
    <name type="scientific">Calycina marina</name>
    <dbReference type="NCBI Taxonomy" id="1763456"/>
    <lineage>
        <taxon>Eukaryota</taxon>
        <taxon>Fungi</taxon>
        <taxon>Dikarya</taxon>
        <taxon>Ascomycota</taxon>
        <taxon>Pezizomycotina</taxon>
        <taxon>Leotiomycetes</taxon>
        <taxon>Helotiales</taxon>
        <taxon>Pezizellaceae</taxon>
        <taxon>Calycina</taxon>
    </lineage>
</organism>
<proteinExistence type="predicted"/>
<dbReference type="PANTHER" id="PTHR42087:SF1">
    <property type="entry name" value="ILP IS AN APOPTOSIS INHIBITOR"/>
    <property type="match status" value="1"/>
</dbReference>
<comment type="caution">
    <text evidence="2">The sequence shown here is derived from an EMBL/GenBank/DDBJ whole genome shotgun (WGS) entry which is preliminary data.</text>
</comment>
<reference evidence="2" key="1">
    <citation type="journal article" date="2021" name="IMA Fungus">
        <title>Genomic characterization of three marine fungi, including Emericellopsis atlantica sp. nov. with signatures of a generalist lifestyle and marine biomass degradation.</title>
        <authorList>
            <person name="Hagestad O.C."/>
            <person name="Hou L."/>
            <person name="Andersen J.H."/>
            <person name="Hansen E.H."/>
            <person name="Altermark B."/>
            <person name="Li C."/>
            <person name="Kuhnert E."/>
            <person name="Cox R.J."/>
            <person name="Crous P.W."/>
            <person name="Spatafora J.W."/>
            <person name="Lail K."/>
            <person name="Amirebrahimi M."/>
            <person name="Lipzen A."/>
            <person name="Pangilinan J."/>
            <person name="Andreopoulos W."/>
            <person name="Hayes R.D."/>
            <person name="Ng V."/>
            <person name="Grigoriev I.V."/>
            <person name="Jackson S.A."/>
            <person name="Sutton T.D.S."/>
            <person name="Dobson A.D.W."/>
            <person name="Rama T."/>
        </authorList>
    </citation>
    <scope>NUCLEOTIDE SEQUENCE</scope>
    <source>
        <strain evidence="2">TRa3180A</strain>
    </source>
</reference>
<sequence>MAFSFPQAVPSSQSQNRQYGAYTEHGTSHAGSSSSGSYAQYSQPQQSQQPPQPTQFDIENFRSKYQSCQRHFIDIAQHNNGVQALAVFMNIRLPYQKQPTLASPSSHNNENIMDGGVNRDPAQNISLVPYIRRLIVTGHDEEVILHGFFGQYWRAGIGSLHEIERRNYLFAAKSQSWLKVKQHYDMSEEETCPFILPLRRTTELELQAADSAWSEWLAMGDWMLGPRSPDALNQPSRTPQMKCEPQD</sequence>
<feature type="region of interest" description="Disordered" evidence="1">
    <location>
        <begin position="228"/>
        <end position="247"/>
    </location>
</feature>
<accession>A0A9P7YVN3</accession>
<dbReference type="Proteomes" id="UP000887226">
    <property type="component" value="Unassembled WGS sequence"/>
</dbReference>
<feature type="compositionally biased region" description="Low complexity" evidence="1">
    <location>
        <begin position="28"/>
        <end position="49"/>
    </location>
</feature>
<evidence type="ECO:0000256" key="1">
    <source>
        <dbReference type="SAM" id="MobiDB-lite"/>
    </source>
</evidence>
<name>A0A9P7YVN3_9HELO</name>
<keyword evidence="3" id="KW-1185">Reference proteome</keyword>
<gene>
    <name evidence="2" type="ORF">BJ878DRAFT_283938</name>
</gene>
<dbReference type="AlphaFoldDB" id="A0A9P7YVN3"/>